<dbReference type="EMBL" id="LK932407">
    <property type="protein sequence ID" value="CDS88467.1"/>
    <property type="molecule type" value="Genomic_DNA"/>
</dbReference>
<proteinExistence type="predicted"/>
<dbReference type="RefSeq" id="WP_004454873.1">
    <property type="nucleotide sequence ID" value="NZ_AP031492.1"/>
</dbReference>
<evidence type="ECO:0000313" key="9">
    <source>
        <dbReference type="Proteomes" id="UP000372533"/>
    </source>
</evidence>
<evidence type="ECO:0000313" key="4">
    <source>
        <dbReference type="EMBL" id="CDT65246.1"/>
    </source>
</evidence>
<evidence type="ECO:0000313" key="5">
    <source>
        <dbReference type="EMBL" id="HBH1544153.1"/>
    </source>
</evidence>
<evidence type="ECO:0000313" key="8">
    <source>
        <dbReference type="Proteomes" id="UP000189137"/>
    </source>
</evidence>
<gene>
    <name evidence="4" type="ORF">BN1095_620103</name>
    <name evidence="2" type="ORF">BN1096_520135</name>
    <name evidence="3" type="ORF">BN1097_680048</name>
    <name evidence="5" type="ORF">KRM00_003697</name>
    <name evidence="7" type="ORF">SAMEA1402366_01467</name>
    <name evidence="6" type="ORF">SAMEA3375112_01773</name>
</gene>
<sequence length="158" mass="18654">MNLKRSNEKREEYRRMYSDKESFLSLIQNFTSVSIAKELTLKNIELETSFICEYKGKEVDIIYKVFSKSGKVSHYIVLEFQTEMDTEIVPRLKSYREQIWKSFIMKKSLEEIEDKNFKLPKVIPVVLYSGPERLSRKKGILDIVESISEFSNNSSMKN</sequence>
<feature type="domain" description="Transposase (putative) YhgA-like" evidence="1">
    <location>
        <begin position="14"/>
        <end position="145"/>
    </location>
</feature>
<dbReference type="PANTHER" id="PTHR34611">
    <property type="match status" value="1"/>
</dbReference>
<dbReference type="Proteomes" id="UP000878956">
    <property type="component" value="Unassembled WGS sequence"/>
</dbReference>
<evidence type="ECO:0000313" key="6">
    <source>
        <dbReference type="EMBL" id="SJS30973.1"/>
    </source>
</evidence>
<dbReference type="EMBL" id="FUPS01000005">
    <property type="protein sequence ID" value="SJS30973.1"/>
    <property type="molecule type" value="Genomic_DNA"/>
</dbReference>
<dbReference type="InterPro" id="IPR006842">
    <property type="entry name" value="Transposase_31"/>
</dbReference>
<dbReference type="PATRIC" id="fig|1496.1373.peg.266"/>
<evidence type="ECO:0000259" key="1">
    <source>
        <dbReference type="Pfam" id="PF04754"/>
    </source>
</evidence>
<dbReference type="GeneID" id="66354963"/>
<dbReference type="EMBL" id="LK933316">
    <property type="protein sequence ID" value="CDT65246.1"/>
    <property type="molecule type" value="Genomic_DNA"/>
</dbReference>
<dbReference type="AlphaFoldDB" id="A0A069A2M2"/>
<evidence type="ECO:0000313" key="7">
    <source>
        <dbReference type="EMBL" id="VHY03263.1"/>
    </source>
</evidence>
<evidence type="ECO:0000313" key="3">
    <source>
        <dbReference type="EMBL" id="CDS88467.1"/>
    </source>
</evidence>
<dbReference type="Pfam" id="PF04754">
    <property type="entry name" value="Transposase_31"/>
    <property type="match status" value="1"/>
</dbReference>
<dbReference type="Proteomes" id="UP000189137">
    <property type="component" value="Unassembled WGS sequence"/>
</dbReference>
<reference evidence="7 9" key="3">
    <citation type="submission" date="2019-04" db="EMBL/GenBank/DDBJ databases">
        <authorList>
            <consortium name="Pathogen Informatics"/>
        </authorList>
    </citation>
    <scope>NUCLEOTIDE SEQUENCE [LARGE SCALE GENOMIC DNA]</scope>
    <source>
        <strain evidence="7">Tl291</strain>
        <strain evidence="9">tl291</strain>
        <strain evidence="6 8">VRECD0157</strain>
    </source>
</reference>
<accession>A0A069A2M2</accession>
<dbReference type="InterPro" id="IPR051699">
    <property type="entry name" value="Rpn/YhgA-like_nuclease"/>
</dbReference>
<reference evidence="2" key="1">
    <citation type="submission" date="2014-07" db="EMBL/GenBank/DDBJ databases">
        <authorList>
            <person name="Monot Marc"/>
        </authorList>
    </citation>
    <scope>NUCLEOTIDE SEQUENCE</scope>
    <source>
        <strain evidence="4">7032989</strain>
        <strain evidence="3">7032994</strain>
    </source>
</reference>
<reference evidence="5" key="4">
    <citation type="submission" date="2021-06" db="EMBL/GenBank/DDBJ databases">
        <authorList>
            <consortium name="NCBI Pathogen Detection Project"/>
        </authorList>
    </citation>
    <scope>NUCLEOTIDE SEQUENCE</scope>
    <source>
        <strain evidence="5">HN1000</strain>
    </source>
</reference>
<name>A0A069A2M2_CLODI</name>
<dbReference type="EMBL" id="LK932505">
    <property type="protein sequence ID" value="CDS85174.1"/>
    <property type="molecule type" value="Genomic_DNA"/>
</dbReference>
<organism evidence="2">
    <name type="scientific">Clostridioides difficile</name>
    <name type="common">Peptoclostridium difficile</name>
    <dbReference type="NCBI Taxonomy" id="1496"/>
    <lineage>
        <taxon>Bacteria</taxon>
        <taxon>Bacillati</taxon>
        <taxon>Bacillota</taxon>
        <taxon>Clostridia</taxon>
        <taxon>Peptostreptococcales</taxon>
        <taxon>Peptostreptococcaceae</taxon>
        <taxon>Clostridioides</taxon>
    </lineage>
</organism>
<dbReference type="PANTHER" id="PTHR34611:SF2">
    <property type="entry name" value="INACTIVE RECOMBINATION-PROMOTING NUCLEASE-LIKE PROTEIN RPNE-RELATED"/>
    <property type="match status" value="1"/>
</dbReference>
<dbReference type="EMBL" id="DAEPXK010000062">
    <property type="protein sequence ID" value="HBH1544153.1"/>
    <property type="molecule type" value="Genomic_DNA"/>
</dbReference>
<reference evidence="5" key="2">
    <citation type="journal article" date="2018" name="Genome Biol.">
        <title>SKESA: strategic k-mer extension for scrupulous assemblies.</title>
        <authorList>
            <person name="Souvorov A."/>
            <person name="Agarwala R."/>
            <person name="Lipman D.J."/>
        </authorList>
    </citation>
    <scope>NUCLEOTIDE SEQUENCE</scope>
    <source>
        <strain evidence="5">HN1000</strain>
    </source>
</reference>
<evidence type="ECO:0000313" key="2">
    <source>
        <dbReference type="EMBL" id="CDS85174.1"/>
    </source>
</evidence>
<dbReference type="Proteomes" id="UP000372533">
    <property type="component" value="Unassembled WGS sequence"/>
</dbReference>
<protein>
    <submittedName>
        <fullName evidence="5">Rpn family recombination-promoting nuclease/putative transposase</fullName>
    </submittedName>
    <submittedName>
        <fullName evidence="7">Transposase YhgA family protein</fullName>
    </submittedName>
    <submittedName>
        <fullName evidence="6">Transposase, YhgA-like</fullName>
    </submittedName>
</protein>
<dbReference type="EMBL" id="CAAJVP010000005">
    <property type="protein sequence ID" value="VHY03263.1"/>
    <property type="molecule type" value="Genomic_DNA"/>
</dbReference>